<protein>
    <submittedName>
        <fullName evidence="1">Uncharacterized protein</fullName>
    </submittedName>
</protein>
<gene>
    <name evidence="1" type="ORF">CK203_001896</name>
</gene>
<sequence>MQERSPSSSNTVRQTLQEARKCQHPSEVDHQLWVPRATLTSVKVWKGVSEKVIGRCSLCSTKQCDLKKRMKSCIPKCRRWATLKFGNLKASEQP</sequence>
<reference evidence="1 2" key="1">
    <citation type="journal article" date="2018" name="PLoS Genet.">
        <title>Population sequencing reveals clonal diversity and ancestral inbreeding in the grapevine cultivar Chardonnay.</title>
        <authorList>
            <person name="Roach M.J."/>
            <person name="Johnson D.L."/>
            <person name="Bohlmann J."/>
            <person name="van Vuuren H.J."/>
            <person name="Jones S.J."/>
            <person name="Pretorius I.S."/>
            <person name="Schmidt S.A."/>
            <person name="Borneman A.R."/>
        </authorList>
    </citation>
    <scope>NUCLEOTIDE SEQUENCE [LARGE SCALE GENOMIC DNA]</scope>
    <source>
        <strain evidence="2">cv. Chardonnay</strain>
        <tissue evidence="1">Leaf</tissue>
    </source>
</reference>
<dbReference type="AlphaFoldDB" id="A0A438KK23"/>
<comment type="caution">
    <text evidence="1">The sequence shown here is derived from an EMBL/GenBank/DDBJ whole genome shotgun (WGS) entry which is preliminary data.</text>
</comment>
<evidence type="ECO:0000313" key="2">
    <source>
        <dbReference type="Proteomes" id="UP000288805"/>
    </source>
</evidence>
<dbReference type="EMBL" id="QGNW01000005">
    <property type="protein sequence ID" value="RVX21527.1"/>
    <property type="molecule type" value="Genomic_DNA"/>
</dbReference>
<organism evidence="1 2">
    <name type="scientific">Vitis vinifera</name>
    <name type="common">Grape</name>
    <dbReference type="NCBI Taxonomy" id="29760"/>
    <lineage>
        <taxon>Eukaryota</taxon>
        <taxon>Viridiplantae</taxon>
        <taxon>Streptophyta</taxon>
        <taxon>Embryophyta</taxon>
        <taxon>Tracheophyta</taxon>
        <taxon>Spermatophyta</taxon>
        <taxon>Magnoliopsida</taxon>
        <taxon>eudicotyledons</taxon>
        <taxon>Gunneridae</taxon>
        <taxon>Pentapetalae</taxon>
        <taxon>rosids</taxon>
        <taxon>Vitales</taxon>
        <taxon>Vitaceae</taxon>
        <taxon>Viteae</taxon>
        <taxon>Vitis</taxon>
    </lineage>
</organism>
<dbReference type="Proteomes" id="UP000288805">
    <property type="component" value="Unassembled WGS sequence"/>
</dbReference>
<proteinExistence type="predicted"/>
<name>A0A438KK23_VITVI</name>
<accession>A0A438KK23</accession>
<evidence type="ECO:0000313" key="1">
    <source>
        <dbReference type="EMBL" id="RVX21527.1"/>
    </source>
</evidence>